<comment type="caution">
    <text evidence="1">The sequence shown here is derived from an EMBL/GenBank/DDBJ whole genome shotgun (WGS) entry which is preliminary data.</text>
</comment>
<evidence type="ECO:0000313" key="2">
    <source>
        <dbReference type="Proteomes" id="UP000024635"/>
    </source>
</evidence>
<dbReference type="AlphaFoldDB" id="A0A016SDB6"/>
<name>A0A016SDB6_9BILA</name>
<sequence>MLQLPLIRYRVDNGRINYFHVPKRDVSFYDYKGGVRWTMNLRFEATTHAKIFVVWIFPIFGKIIAKSEFAYLDVKLLWNNFKLTPYISMHSKINIEFTHGLKFFLSFLRGTVANKVSSAINTKVPVMINEAIERHVNPRLQKLKQKLISNNYTNYDIDWQVRGKHFRVVVKPRSRNGVESALKPIEHMMCVDLNVLDVIGEASKVMKKAANNSSTVTASPVMRVIQSSSVWTRMAQLVRQRTPNTRATGINGIDFTCVNPKFNCEGSSCSLCTDVDFNLALLSYADKFRDCLPRS</sequence>
<dbReference type="Gene3D" id="3.15.10.10">
    <property type="entry name" value="Bactericidal permeability-increasing protein, domain 1"/>
    <property type="match status" value="1"/>
</dbReference>
<dbReference type="EMBL" id="JARK01001584">
    <property type="protein sequence ID" value="EYB88372.1"/>
    <property type="molecule type" value="Genomic_DNA"/>
</dbReference>
<gene>
    <name evidence="1" type="primary">Acey_s0248.g85</name>
    <name evidence="1" type="ORF">Y032_0248g85</name>
</gene>
<protein>
    <submittedName>
        <fullName evidence="1">Uncharacterized protein</fullName>
    </submittedName>
</protein>
<organism evidence="1 2">
    <name type="scientific">Ancylostoma ceylanicum</name>
    <dbReference type="NCBI Taxonomy" id="53326"/>
    <lineage>
        <taxon>Eukaryota</taxon>
        <taxon>Metazoa</taxon>
        <taxon>Ecdysozoa</taxon>
        <taxon>Nematoda</taxon>
        <taxon>Chromadorea</taxon>
        <taxon>Rhabditida</taxon>
        <taxon>Rhabditina</taxon>
        <taxon>Rhabditomorpha</taxon>
        <taxon>Strongyloidea</taxon>
        <taxon>Ancylostomatidae</taxon>
        <taxon>Ancylostomatinae</taxon>
        <taxon>Ancylostoma</taxon>
    </lineage>
</organism>
<keyword evidence="2" id="KW-1185">Reference proteome</keyword>
<dbReference type="InterPro" id="IPR017943">
    <property type="entry name" value="Bactericidal_perm-incr_a/b_dom"/>
</dbReference>
<dbReference type="GO" id="GO:0008289">
    <property type="term" value="F:lipid binding"/>
    <property type="evidence" value="ECO:0007669"/>
    <property type="project" value="InterPro"/>
</dbReference>
<dbReference type="Proteomes" id="UP000024635">
    <property type="component" value="Unassembled WGS sequence"/>
</dbReference>
<dbReference type="SUPFAM" id="SSF55394">
    <property type="entry name" value="Bactericidal permeability-increasing protein, BPI"/>
    <property type="match status" value="1"/>
</dbReference>
<proteinExistence type="predicted"/>
<accession>A0A016SDB6</accession>
<evidence type="ECO:0000313" key="1">
    <source>
        <dbReference type="EMBL" id="EYB88372.1"/>
    </source>
</evidence>
<reference evidence="2" key="1">
    <citation type="journal article" date="2015" name="Nat. Genet.">
        <title>The genome and transcriptome of the zoonotic hookworm Ancylostoma ceylanicum identify infection-specific gene families.</title>
        <authorList>
            <person name="Schwarz E.M."/>
            <person name="Hu Y."/>
            <person name="Antoshechkin I."/>
            <person name="Miller M.M."/>
            <person name="Sternberg P.W."/>
            <person name="Aroian R.V."/>
        </authorList>
    </citation>
    <scope>NUCLEOTIDE SEQUENCE</scope>
    <source>
        <strain evidence="2">HY135</strain>
    </source>
</reference>